<dbReference type="Proteomes" id="UP000288805">
    <property type="component" value="Unassembled WGS sequence"/>
</dbReference>
<reference evidence="2 3" key="1">
    <citation type="journal article" date="2018" name="PLoS Genet.">
        <title>Population sequencing reveals clonal diversity and ancestral inbreeding in the grapevine cultivar Chardonnay.</title>
        <authorList>
            <person name="Roach M.J."/>
            <person name="Johnson D.L."/>
            <person name="Bohlmann J."/>
            <person name="van Vuuren H.J."/>
            <person name="Jones S.J."/>
            <person name="Pretorius I.S."/>
            <person name="Schmidt S.A."/>
            <person name="Borneman A.R."/>
        </authorList>
    </citation>
    <scope>NUCLEOTIDE SEQUENCE [LARGE SCALE GENOMIC DNA]</scope>
    <source>
        <strain evidence="3">cv. Chardonnay</strain>
        <tissue evidence="2">Leaf</tissue>
    </source>
</reference>
<evidence type="ECO:0000256" key="1">
    <source>
        <dbReference type="SAM" id="MobiDB-lite"/>
    </source>
</evidence>
<comment type="caution">
    <text evidence="2">The sequence shown here is derived from an EMBL/GenBank/DDBJ whole genome shotgun (WGS) entry which is preliminary data.</text>
</comment>
<feature type="region of interest" description="Disordered" evidence="1">
    <location>
        <begin position="30"/>
        <end position="49"/>
    </location>
</feature>
<name>A0A438K4F2_VITVI</name>
<dbReference type="PANTHER" id="PTHR47712:SF1">
    <property type="entry name" value="OS09G0555300 PROTEIN"/>
    <property type="match status" value="1"/>
</dbReference>
<organism evidence="2 3">
    <name type="scientific">Vitis vinifera</name>
    <name type="common">Grape</name>
    <dbReference type="NCBI Taxonomy" id="29760"/>
    <lineage>
        <taxon>Eukaryota</taxon>
        <taxon>Viridiplantae</taxon>
        <taxon>Streptophyta</taxon>
        <taxon>Embryophyta</taxon>
        <taxon>Tracheophyta</taxon>
        <taxon>Spermatophyta</taxon>
        <taxon>Magnoliopsida</taxon>
        <taxon>eudicotyledons</taxon>
        <taxon>Gunneridae</taxon>
        <taxon>Pentapetalae</taxon>
        <taxon>rosids</taxon>
        <taxon>Vitales</taxon>
        <taxon>Vitaceae</taxon>
        <taxon>Viteae</taxon>
        <taxon>Vitis</taxon>
    </lineage>
</organism>
<sequence length="110" mass="12156">MISERLSGETSLRRDLEALSVSQRLVRSVSQKLRKKNNRSEGEEEEDGRGVSLRCLVLYGRGGGCKVGAETSDDFGDPVVEGGQVPVMTGKGTKQYVEWRKLEWIASHMG</sequence>
<protein>
    <submittedName>
        <fullName evidence="2">F-box/kelch-repeat protein</fullName>
    </submittedName>
</protein>
<dbReference type="AlphaFoldDB" id="A0A438K4F2"/>
<gene>
    <name evidence="2" type="primary">VvCHDp000333_1</name>
    <name evidence="2" type="ORF">CK203_005724</name>
</gene>
<dbReference type="EMBL" id="QGNW01000017">
    <property type="protein sequence ID" value="RVX16083.1"/>
    <property type="molecule type" value="Genomic_DNA"/>
</dbReference>
<dbReference type="PANTHER" id="PTHR47712">
    <property type="entry name" value="OS09G0555300 PROTEIN"/>
    <property type="match status" value="1"/>
</dbReference>
<accession>A0A438K4F2</accession>
<evidence type="ECO:0000313" key="2">
    <source>
        <dbReference type="EMBL" id="RVX16083.1"/>
    </source>
</evidence>
<proteinExistence type="predicted"/>
<evidence type="ECO:0000313" key="3">
    <source>
        <dbReference type="Proteomes" id="UP000288805"/>
    </source>
</evidence>